<feature type="compositionally biased region" description="Low complexity" evidence="1">
    <location>
        <begin position="30"/>
        <end position="39"/>
    </location>
</feature>
<evidence type="ECO:0000256" key="1">
    <source>
        <dbReference type="SAM" id="MobiDB-lite"/>
    </source>
</evidence>
<evidence type="ECO:0000313" key="3">
    <source>
        <dbReference type="WBParaSite" id="ALUE_0000283801-mRNA-1"/>
    </source>
</evidence>
<sequence>MTPPVISGKPVLLIEVKDESNSRSPKDESSSSTSGSEEGSPPPRKVSFKCDKSVLRKICDKARKGGAQKVNHF</sequence>
<dbReference type="Proteomes" id="UP000036681">
    <property type="component" value="Unplaced"/>
</dbReference>
<proteinExistence type="predicted"/>
<organism evidence="2 3">
    <name type="scientific">Ascaris lumbricoides</name>
    <name type="common">Giant roundworm</name>
    <dbReference type="NCBI Taxonomy" id="6252"/>
    <lineage>
        <taxon>Eukaryota</taxon>
        <taxon>Metazoa</taxon>
        <taxon>Ecdysozoa</taxon>
        <taxon>Nematoda</taxon>
        <taxon>Chromadorea</taxon>
        <taxon>Rhabditida</taxon>
        <taxon>Spirurina</taxon>
        <taxon>Ascaridomorpha</taxon>
        <taxon>Ascaridoidea</taxon>
        <taxon>Ascarididae</taxon>
        <taxon>Ascaris</taxon>
    </lineage>
</organism>
<dbReference type="WBParaSite" id="ALUE_0000283801-mRNA-1">
    <property type="protein sequence ID" value="ALUE_0000283801-mRNA-1"/>
    <property type="gene ID" value="ALUE_0000283801"/>
</dbReference>
<feature type="compositionally biased region" description="Basic and acidic residues" evidence="1">
    <location>
        <begin position="15"/>
        <end position="29"/>
    </location>
</feature>
<keyword evidence="2" id="KW-1185">Reference proteome</keyword>
<reference evidence="3" key="1">
    <citation type="submission" date="2017-02" db="UniProtKB">
        <authorList>
            <consortium name="WormBaseParasite"/>
        </authorList>
    </citation>
    <scope>IDENTIFICATION</scope>
</reference>
<name>A0A0M3HMQ7_ASCLU</name>
<accession>A0A0M3HMQ7</accession>
<protein>
    <submittedName>
        <fullName evidence="3">Uncharacterized protein</fullName>
    </submittedName>
</protein>
<dbReference type="AlphaFoldDB" id="A0A0M3HMQ7"/>
<evidence type="ECO:0000313" key="2">
    <source>
        <dbReference type="Proteomes" id="UP000036681"/>
    </source>
</evidence>
<feature type="region of interest" description="Disordered" evidence="1">
    <location>
        <begin position="1"/>
        <end position="47"/>
    </location>
</feature>